<evidence type="ECO:0000313" key="3">
    <source>
        <dbReference type="Proteomes" id="UP001244427"/>
    </source>
</evidence>
<keyword evidence="1" id="KW-0812">Transmembrane</keyword>
<organism evidence="2 3">
    <name type="scientific">Microbacterium natoriense</name>
    <dbReference type="NCBI Taxonomy" id="284570"/>
    <lineage>
        <taxon>Bacteria</taxon>
        <taxon>Bacillati</taxon>
        <taxon>Actinomycetota</taxon>
        <taxon>Actinomycetes</taxon>
        <taxon>Micrococcales</taxon>
        <taxon>Microbacteriaceae</taxon>
        <taxon>Microbacterium</taxon>
    </lineage>
</organism>
<evidence type="ECO:0000256" key="1">
    <source>
        <dbReference type="SAM" id="Phobius"/>
    </source>
</evidence>
<keyword evidence="3" id="KW-1185">Reference proteome</keyword>
<keyword evidence="1" id="KW-1133">Transmembrane helix</keyword>
<sequence>MPIEPPEWIEVELTSHRSAVGQRWVAVVLALAGVVGLVLSFFMEPEWWAVISLGLVSLFIVVIGISLWFNAGANAAATVALRESGTQAALRVLSAELVADDGVIYRLLLRVPVDELVVVQHQCSQGQCIDAAGGAPGTEVPALLDRATKSWGVIHGRLGG</sequence>
<feature type="transmembrane region" description="Helical" evidence="1">
    <location>
        <begin position="48"/>
        <end position="69"/>
    </location>
</feature>
<dbReference type="EMBL" id="JAUSXV010000001">
    <property type="protein sequence ID" value="MDQ0646581.1"/>
    <property type="molecule type" value="Genomic_DNA"/>
</dbReference>
<protein>
    <submittedName>
        <fullName evidence="2">Uncharacterized protein</fullName>
    </submittedName>
</protein>
<name>A0AAW8ETD2_9MICO</name>
<dbReference type="AlphaFoldDB" id="A0AAW8ETD2"/>
<evidence type="ECO:0000313" key="2">
    <source>
        <dbReference type="EMBL" id="MDQ0646581.1"/>
    </source>
</evidence>
<feature type="transmembrane region" description="Helical" evidence="1">
    <location>
        <begin position="24"/>
        <end position="42"/>
    </location>
</feature>
<keyword evidence="1" id="KW-0472">Membrane</keyword>
<reference evidence="2 3" key="1">
    <citation type="submission" date="2023-07" db="EMBL/GenBank/DDBJ databases">
        <title>Comparative genomics of wheat-associated soil bacteria to identify genetic determinants of phenazine resistance.</title>
        <authorList>
            <person name="Mouncey N."/>
        </authorList>
    </citation>
    <scope>NUCLEOTIDE SEQUENCE [LARGE SCALE GENOMIC DNA]</scope>
    <source>
        <strain evidence="2 3">W4I9-1</strain>
    </source>
</reference>
<accession>A0AAW8ETD2</accession>
<dbReference type="RefSeq" id="WP_307293729.1">
    <property type="nucleotide sequence ID" value="NZ_JAUSXV010000001.1"/>
</dbReference>
<dbReference type="Proteomes" id="UP001244427">
    <property type="component" value="Unassembled WGS sequence"/>
</dbReference>
<comment type="caution">
    <text evidence="2">The sequence shown here is derived from an EMBL/GenBank/DDBJ whole genome shotgun (WGS) entry which is preliminary data.</text>
</comment>
<gene>
    <name evidence="2" type="ORF">QFZ53_000777</name>
</gene>
<proteinExistence type="predicted"/>